<keyword evidence="1" id="KW-0479">Metal-binding</keyword>
<feature type="compositionally biased region" description="Polar residues" evidence="3">
    <location>
        <begin position="238"/>
        <end position="253"/>
    </location>
</feature>
<keyword evidence="6" id="KW-1185">Reference proteome</keyword>
<feature type="region of interest" description="Disordered" evidence="3">
    <location>
        <begin position="1"/>
        <end position="30"/>
    </location>
</feature>
<evidence type="ECO:0000256" key="3">
    <source>
        <dbReference type="SAM" id="MobiDB-lite"/>
    </source>
</evidence>
<keyword evidence="2" id="KW-0539">Nucleus</keyword>
<sequence length="1019" mass="111918">MASLPSKTDSNPPQPRQIRFVNNQGQPPSKRRRINAAYVFQISVAAMSRSCLTCRRRKTRCAGERPVCSTCTKNGHQCQGFPEDSRKDAAGESFDSKVAVEDEDTPPDDVRPDEHDQKPNPKKLDLMPASTASSSRSSSNGVNIQHELTSPFTKPASARKHAPSSEQSRPDPEAARLTPSPMHHAPRPSAGTDDIPSSPTLRRNYSHRVPYFRYFGATAIVPGFKQMVVSVRDRRRSTGGSQSAASPLSNQSGGLRGSSIAAGSDVAVEDMPVYDPTSTVPVHPLILNLVKTFFVHLGCNYPFLNRSKFLRMVVEKRVEPILVDAICAIGARFSDAQQLTGGNDKLPRTERGQSFAQRAKHATVDTFPCPSVGAVQALLLMAYEGFGANQDSALWMYLGLAIRMAVDLGLQKRVGIQYQGEKDPWYTRHGNRGTGDSESPEDKKMVDSDALSLEEQREVEQERIDTFWAVFFLDRVISSGTGRPVTFRDDDFELPFPVARFDATTGWPVLFPVLLEIIHLYGRVSDLLNNVHDARDLTEDRWSKLAKMEHQLTKMYKSWDSRLQFNVSNFKAYLSLGHGTTFILLHFWFHALFIVLHQPTLLTPFGELKTEHQLLPDSRELSMSSAKTICDILSFADLIDPISFIGNPFTSQPIYIAACAFLMESSANASEGSSREGSPPMAPSVRRPPMERKVSNSKHSRHSILASAANQNYQRCYNSLQQMHAYWGGVKYILTALDQKAKGIWDCETYTSEEYESTKMPPIQPGIAGDFGHLGHNSPKAGAPPIAWSLAGTANSPSSNLTLMYQNSNGQNGHGHAVNQVVHQQHLQANQRRHANTPPGNMLYDPIRQSMPSESGTMYPPAAPPSNMAGAATSPLWVRARRPSNLSYAAAVNDGYSDHGGDASKAYIASGYTPTSQNSGGYEGYNACSASNVADGNTTTHGRGAGTPSHSVYYPPGMPYQSSWAFGNGSMDAITFDSQDIDIGALGLQQPDLMTGWLEYIPTDVLGLYENHDMNHGKP</sequence>
<dbReference type="GO" id="GO:0003677">
    <property type="term" value="F:DNA binding"/>
    <property type="evidence" value="ECO:0007669"/>
    <property type="project" value="InterPro"/>
</dbReference>
<feature type="compositionally biased region" description="Polar residues" evidence="3">
    <location>
        <begin position="140"/>
        <end position="152"/>
    </location>
</feature>
<dbReference type="InterPro" id="IPR007219">
    <property type="entry name" value="XnlR_reg_dom"/>
</dbReference>
<dbReference type="Pfam" id="PF00172">
    <property type="entry name" value="Zn_clus"/>
    <property type="match status" value="1"/>
</dbReference>
<dbReference type="OrthoDB" id="2354469at2759"/>
<protein>
    <recommendedName>
        <fullName evidence="4">Zn(2)-C6 fungal-type domain-containing protein</fullName>
    </recommendedName>
</protein>
<feature type="compositionally biased region" description="Polar residues" evidence="3">
    <location>
        <begin position="1"/>
        <end position="11"/>
    </location>
</feature>
<organism evidence="5 6">
    <name type="scientific">Epichloe festucae (strain Fl1)</name>
    <dbReference type="NCBI Taxonomy" id="877507"/>
    <lineage>
        <taxon>Eukaryota</taxon>
        <taxon>Fungi</taxon>
        <taxon>Dikarya</taxon>
        <taxon>Ascomycota</taxon>
        <taxon>Pezizomycotina</taxon>
        <taxon>Sordariomycetes</taxon>
        <taxon>Hypocreomycetidae</taxon>
        <taxon>Hypocreales</taxon>
        <taxon>Clavicipitaceae</taxon>
        <taxon>Epichloe</taxon>
    </lineage>
</organism>
<dbReference type="AlphaFoldDB" id="A0A7S9KQ57"/>
<proteinExistence type="predicted"/>
<dbReference type="GO" id="GO:0006351">
    <property type="term" value="P:DNA-templated transcription"/>
    <property type="evidence" value="ECO:0007669"/>
    <property type="project" value="InterPro"/>
</dbReference>
<dbReference type="PANTHER" id="PTHR47783">
    <property type="entry name" value="ZN(II)2CYS6 TRANSCRIPTION FACTOR (EUROFUNG)-RELATED"/>
    <property type="match status" value="1"/>
</dbReference>
<dbReference type="SUPFAM" id="SSF57701">
    <property type="entry name" value="Zn2/Cys6 DNA-binding domain"/>
    <property type="match status" value="1"/>
</dbReference>
<dbReference type="Proteomes" id="UP000594364">
    <property type="component" value="Chromosome 2"/>
</dbReference>
<accession>A0A7S9KQ57</accession>
<dbReference type="PROSITE" id="PS00463">
    <property type="entry name" value="ZN2_CY6_FUNGAL_1"/>
    <property type="match status" value="1"/>
</dbReference>
<dbReference type="Pfam" id="PF04082">
    <property type="entry name" value="Fungal_trans"/>
    <property type="match status" value="1"/>
</dbReference>
<evidence type="ECO:0000256" key="1">
    <source>
        <dbReference type="ARBA" id="ARBA00022723"/>
    </source>
</evidence>
<reference evidence="5 6" key="1">
    <citation type="journal article" date="2018" name="PLoS Genet.">
        <title>Repeat elements organise 3D genome structure and mediate transcription in the filamentous fungus Epichloe festucae.</title>
        <authorList>
            <person name="Winter D.J."/>
            <person name="Ganley A.R.D."/>
            <person name="Young C.A."/>
            <person name="Liachko I."/>
            <person name="Schardl C.L."/>
            <person name="Dupont P.Y."/>
            <person name="Berry D."/>
            <person name="Ram A."/>
            <person name="Scott B."/>
            <person name="Cox M.P."/>
        </authorList>
    </citation>
    <scope>NUCLEOTIDE SEQUENCE [LARGE SCALE GENOMIC DNA]</scope>
    <source>
        <strain evidence="5 6">Fl1</strain>
    </source>
</reference>
<evidence type="ECO:0000256" key="2">
    <source>
        <dbReference type="ARBA" id="ARBA00023242"/>
    </source>
</evidence>
<dbReference type="PROSITE" id="PS50048">
    <property type="entry name" value="ZN2_CY6_FUNGAL_2"/>
    <property type="match status" value="1"/>
</dbReference>
<evidence type="ECO:0000313" key="5">
    <source>
        <dbReference type="EMBL" id="QPG97648.1"/>
    </source>
</evidence>
<evidence type="ECO:0000313" key="6">
    <source>
        <dbReference type="Proteomes" id="UP000594364"/>
    </source>
</evidence>
<feature type="compositionally biased region" description="Low complexity" evidence="3">
    <location>
        <begin position="129"/>
        <end position="139"/>
    </location>
</feature>
<gene>
    <name evidence="5" type="ORF">C2857_006664</name>
</gene>
<feature type="region of interest" description="Disordered" evidence="3">
    <location>
        <begin position="232"/>
        <end position="257"/>
    </location>
</feature>
<feature type="compositionally biased region" description="Basic and acidic residues" evidence="3">
    <location>
        <begin position="83"/>
        <end position="100"/>
    </location>
</feature>
<dbReference type="CDD" id="cd00067">
    <property type="entry name" value="GAL4"/>
    <property type="match status" value="1"/>
</dbReference>
<feature type="region of interest" description="Disordered" evidence="3">
    <location>
        <begin position="72"/>
        <end position="202"/>
    </location>
</feature>
<feature type="region of interest" description="Disordered" evidence="3">
    <location>
        <begin position="425"/>
        <end position="448"/>
    </location>
</feature>
<dbReference type="EMBL" id="CP031386">
    <property type="protein sequence ID" value="QPG97648.1"/>
    <property type="molecule type" value="Genomic_DNA"/>
</dbReference>
<dbReference type="SMART" id="SM00066">
    <property type="entry name" value="GAL4"/>
    <property type="match status" value="1"/>
</dbReference>
<dbReference type="CDD" id="cd12148">
    <property type="entry name" value="fungal_TF_MHR"/>
    <property type="match status" value="1"/>
</dbReference>
<dbReference type="Gene3D" id="4.10.240.10">
    <property type="entry name" value="Zn(2)-C6 fungal-type DNA-binding domain"/>
    <property type="match status" value="1"/>
</dbReference>
<feature type="compositionally biased region" description="Basic and acidic residues" evidence="3">
    <location>
        <begin position="108"/>
        <end position="125"/>
    </location>
</feature>
<dbReference type="SMART" id="SM00906">
    <property type="entry name" value="Fungal_trans"/>
    <property type="match status" value="1"/>
</dbReference>
<dbReference type="GO" id="GO:0008270">
    <property type="term" value="F:zinc ion binding"/>
    <property type="evidence" value="ECO:0007669"/>
    <property type="project" value="InterPro"/>
</dbReference>
<feature type="region of interest" description="Disordered" evidence="3">
    <location>
        <begin position="670"/>
        <end position="701"/>
    </location>
</feature>
<evidence type="ECO:0000259" key="4">
    <source>
        <dbReference type="PROSITE" id="PS50048"/>
    </source>
</evidence>
<dbReference type="PANTHER" id="PTHR47783:SF1">
    <property type="entry name" value="ZN(II)2CYS6 TRANSCRIPTION FACTOR (EUROFUNG)"/>
    <property type="match status" value="1"/>
</dbReference>
<name>A0A7S9KQ57_EPIFF</name>
<dbReference type="GO" id="GO:0000981">
    <property type="term" value="F:DNA-binding transcription factor activity, RNA polymerase II-specific"/>
    <property type="evidence" value="ECO:0007669"/>
    <property type="project" value="InterPro"/>
</dbReference>
<feature type="domain" description="Zn(2)-C6 fungal-type" evidence="4">
    <location>
        <begin position="50"/>
        <end position="78"/>
    </location>
</feature>
<dbReference type="InterPro" id="IPR001138">
    <property type="entry name" value="Zn2Cys6_DnaBD"/>
</dbReference>
<dbReference type="InterPro" id="IPR036864">
    <property type="entry name" value="Zn2-C6_fun-type_DNA-bd_sf"/>
</dbReference>